<dbReference type="STRING" id="2880.D7FNM7"/>
<sequence length="287" mass="31488">MDIQDLKDPHGGNLLKTADKRLAYLDFGLVSVIPPGVMDALICATVYVMNRDYVALAKGFPALALMSESDLLEDFEPFAAALEAALDPIVADFRRQMGLDGGFGSNEAPSGSERVAFAQLIDRVFLLARSFNFRVPPYFISNVRALGELEGLAMTADPGFNLISVVYPYVCRRLLTDPSPPLRAALKDLIVADDGSVQWDVLEVLMSDSNFLDQRVGAGGETSSLLRLVRCEKHGKQGKQSLSTTASFGPTDRHLRHCSKGYTRSVSRAAFAETRRRNIDGLKRQRC</sequence>
<dbReference type="PANTHER" id="PTHR10566:SF119">
    <property type="entry name" value="OS04G0640500 PROTEIN"/>
    <property type="match status" value="1"/>
</dbReference>
<name>D7FNM7_ECTSI</name>
<dbReference type="AlphaFoldDB" id="D7FNM7"/>
<accession>D7FNM7</accession>
<dbReference type="EMBL" id="FN648291">
    <property type="protein sequence ID" value="CBJ26038.1"/>
    <property type="molecule type" value="Genomic_DNA"/>
</dbReference>
<keyword evidence="4" id="KW-1185">Reference proteome</keyword>
<dbReference type="Pfam" id="PF03109">
    <property type="entry name" value="ABC1"/>
    <property type="match status" value="1"/>
</dbReference>
<feature type="domain" description="ABC1 atypical kinase-like" evidence="2">
    <location>
        <begin position="8"/>
        <end position="57"/>
    </location>
</feature>
<dbReference type="EMBL" id="FN649727">
    <property type="protein sequence ID" value="CBJ26038.1"/>
    <property type="molecule type" value="Genomic_DNA"/>
</dbReference>
<evidence type="ECO:0000259" key="2">
    <source>
        <dbReference type="Pfam" id="PF03109"/>
    </source>
</evidence>
<dbReference type="eggNOG" id="KOG1235">
    <property type="taxonomic scope" value="Eukaryota"/>
</dbReference>
<proteinExistence type="inferred from homology"/>
<evidence type="ECO:0000256" key="1">
    <source>
        <dbReference type="ARBA" id="ARBA00009670"/>
    </source>
</evidence>
<gene>
    <name evidence="3" type="ORF">Esi_0018_0129</name>
</gene>
<evidence type="ECO:0000313" key="4">
    <source>
        <dbReference type="Proteomes" id="UP000002630"/>
    </source>
</evidence>
<protein>
    <recommendedName>
        <fullName evidence="2">ABC1 atypical kinase-like domain-containing protein</fullName>
    </recommendedName>
</protein>
<dbReference type="InterPro" id="IPR004147">
    <property type="entry name" value="ABC1_dom"/>
</dbReference>
<dbReference type="InterPro" id="IPR050154">
    <property type="entry name" value="UbiB_kinase"/>
</dbReference>
<dbReference type="PANTHER" id="PTHR10566">
    <property type="entry name" value="CHAPERONE-ACTIVITY OF BC1 COMPLEX CABC1 -RELATED"/>
    <property type="match status" value="1"/>
</dbReference>
<comment type="similarity">
    <text evidence="1">Belongs to the protein kinase superfamily. ADCK protein kinase family.</text>
</comment>
<dbReference type="Proteomes" id="UP000002630">
    <property type="component" value="Linkage Group LG02"/>
</dbReference>
<reference evidence="3 4" key="1">
    <citation type="journal article" date="2010" name="Nature">
        <title>The Ectocarpus genome and the independent evolution of multicellularity in brown algae.</title>
        <authorList>
            <person name="Cock J.M."/>
            <person name="Sterck L."/>
            <person name="Rouze P."/>
            <person name="Scornet D."/>
            <person name="Allen A.E."/>
            <person name="Amoutzias G."/>
            <person name="Anthouard V."/>
            <person name="Artiguenave F."/>
            <person name="Aury J.M."/>
            <person name="Badger J.H."/>
            <person name="Beszteri B."/>
            <person name="Billiau K."/>
            <person name="Bonnet E."/>
            <person name="Bothwell J.H."/>
            <person name="Bowler C."/>
            <person name="Boyen C."/>
            <person name="Brownlee C."/>
            <person name="Carrano C.J."/>
            <person name="Charrier B."/>
            <person name="Cho G.Y."/>
            <person name="Coelho S.M."/>
            <person name="Collen J."/>
            <person name="Corre E."/>
            <person name="Da Silva C."/>
            <person name="Delage L."/>
            <person name="Delaroque N."/>
            <person name="Dittami S.M."/>
            <person name="Doulbeau S."/>
            <person name="Elias M."/>
            <person name="Farnham G."/>
            <person name="Gachon C.M."/>
            <person name="Gschloessl B."/>
            <person name="Heesch S."/>
            <person name="Jabbari K."/>
            <person name="Jubin C."/>
            <person name="Kawai H."/>
            <person name="Kimura K."/>
            <person name="Kloareg B."/>
            <person name="Kupper F.C."/>
            <person name="Lang D."/>
            <person name="Le Bail A."/>
            <person name="Leblanc C."/>
            <person name="Lerouge P."/>
            <person name="Lohr M."/>
            <person name="Lopez P.J."/>
            <person name="Martens C."/>
            <person name="Maumus F."/>
            <person name="Michel G."/>
            <person name="Miranda-Saavedra D."/>
            <person name="Morales J."/>
            <person name="Moreau H."/>
            <person name="Motomura T."/>
            <person name="Nagasato C."/>
            <person name="Napoli C.A."/>
            <person name="Nelson D.R."/>
            <person name="Nyvall-Collen P."/>
            <person name="Peters A.F."/>
            <person name="Pommier C."/>
            <person name="Potin P."/>
            <person name="Poulain J."/>
            <person name="Quesneville H."/>
            <person name="Read B."/>
            <person name="Rensing S.A."/>
            <person name="Ritter A."/>
            <person name="Rousvoal S."/>
            <person name="Samanta M."/>
            <person name="Samson G."/>
            <person name="Schroeder D.C."/>
            <person name="Segurens B."/>
            <person name="Strittmatter M."/>
            <person name="Tonon T."/>
            <person name="Tregear J.W."/>
            <person name="Valentin K."/>
            <person name="von Dassow P."/>
            <person name="Yamagishi T."/>
            <person name="Van de Peer Y."/>
            <person name="Wincker P."/>
        </authorList>
    </citation>
    <scope>NUCLEOTIDE SEQUENCE [LARGE SCALE GENOMIC DNA]</scope>
    <source>
        <strain evidence="4">Ec32 / CCAP1310/4</strain>
    </source>
</reference>
<dbReference type="OrthoDB" id="427480at2759"/>
<dbReference type="InParanoid" id="D7FNM7"/>
<organism evidence="3 4">
    <name type="scientific">Ectocarpus siliculosus</name>
    <name type="common">Brown alga</name>
    <name type="synonym">Conferva siliculosa</name>
    <dbReference type="NCBI Taxonomy" id="2880"/>
    <lineage>
        <taxon>Eukaryota</taxon>
        <taxon>Sar</taxon>
        <taxon>Stramenopiles</taxon>
        <taxon>Ochrophyta</taxon>
        <taxon>PX clade</taxon>
        <taxon>Phaeophyceae</taxon>
        <taxon>Ectocarpales</taxon>
        <taxon>Ectocarpaceae</taxon>
        <taxon>Ectocarpus</taxon>
    </lineage>
</organism>
<evidence type="ECO:0000313" key="3">
    <source>
        <dbReference type="EMBL" id="CBJ26038.1"/>
    </source>
</evidence>